<organism evidence="1 2">
    <name type="scientific">Artomyces pyxidatus</name>
    <dbReference type="NCBI Taxonomy" id="48021"/>
    <lineage>
        <taxon>Eukaryota</taxon>
        <taxon>Fungi</taxon>
        <taxon>Dikarya</taxon>
        <taxon>Basidiomycota</taxon>
        <taxon>Agaricomycotina</taxon>
        <taxon>Agaricomycetes</taxon>
        <taxon>Russulales</taxon>
        <taxon>Auriscalpiaceae</taxon>
        <taxon>Artomyces</taxon>
    </lineage>
</organism>
<accession>A0ACB8SXN8</accession>
<sequence length="236" mass="25655">MALHPQHYAQHRGRRGRLRSFPGPSLSLPPVRADPGRLSPLPPHGRQGHVGLRFNSVHTPTYWRNRTPPSPPPSPTPTGRKAEPTMLASSSSSSIDLAVPNFMLPITPPASPPPFVPSHRLETLHNELKPNALPPTPKSLTGSSVYVRTIPAPSTPTNQPLSYLNDCASEPSLVLLASTPLKLPAPGVFDETEEGVHLRTSPHHRSWIERGIVGRPPHFLFILFAGLRSGRGALRV</sequence>
<evidence type="ECO:0000313" key="1">
    <source>
        <dbReference type="EMBL" id="KAI0060456.1"/>
    </source>
</evidence>
<evidence type="ECO:0000313" key="2">
    <source>
        <dbReference type="Proteomes" id="UP000814140"/>
    </source>
</evidence>
<reference evidence="1" key="1">
    <citation type="submission" date="2021-03" db="EMBL/GenBank/DDBJ databases">
        <authorList>
            <consortium name="DOE Joint Genome Institute"/>
            <person name="Ahrendt S."/>
            <person name="Looney B.P."/>
            <person name="Miyauchi S."/>
            <person name="Morin E."/>
            <person name="Drula E."/>
            <person name="Courty P.E."/>
            <person name="Chicoki N."/>
            <person name="Fauchery L."/>
            <person name="Kohler A."/>
            <person name="Kuo A."/>
            <person name="Labutti K."/>
            <person name="Pangilinan J."/>
            <person name="Lipzen A."/>
            <person name="Riley R."/>
            <person name="Andreopoulos W."/>
            <person name="He G."/>
            <person name="Johnson J."/>
            <person name="Barry K.W."/>
            <person name="Grigoriev I.V."/>
            <person name="Nagy L."/>
            <person name="Hibbett D."/>
            <person name="Henrissat B."/>
            <person name="Matheny P.B."/>
            <person name="Labbe J."/>
            <person name="Martin F."/>
        </authorList>
    </citation>
    <scope>NUCLEOTIDE SEQUENCE</scope>
    <source>
        <strain evidence="1">HHB10654</strain>
    </source>
</reference>
<protein>
    <submittedName>
        <fullName evidence="1">Uncharacterized protein</fullName>
    </submittedName>
</protein>
<proteinExistence type="predicted"/>
<gene>
    <name evidence="1" type="ORF">BV25DRAFT_963050</name>
</gene>
<comment type="caution">
    <text evidence="1">The sequence shown here is derived from an EMBL/GenBank/DDBJ whole genome shotgun (WGS) entry which is preliminary data.</text>
</comment>
<keyword evidence="2" id="KW-1185">Reference proteome</keyword>
<reference evidence="1" key="2">
    <citation type="journal article" date="2022" name="New Phytol.">
        <title>Evolutionary transition to the ectomycorrhizal habit in the genomes of a hyperdiverse lineage of mushroom-forming fungi.</title>
        <authorList>
            <person name="Looney B."/>
            <person name="Miyauchi S."/>
            <person name="Morin E."/>
            <person name="Drula E."/>
            <person name="Courty P.E."/>
            <person name="Kohler A."/>
            <person name="Kuo A."/>
            <person name="LaButti K."/>
            <person name="Pangilinan J."/>
            <person name="Lipzen A."/>
            <person name="Riley R."/>
            <person name="Andreopoulos W."/>
            <person name="He G."/>
            <person name="Johnson J."/>
            <person name="Nolan M."/>
            <person name="Tritt A."/>
            <person name="Barry K.W."/>
            <person name="Grigoriev I.V."/>
            <person name="Nagy L.G."/>
            <person name="Hibbett D."/>
            <person name="Henrissat B."/>
            <person name="Matheny P.B."/>
            <person name="Labbe J."/>
            <person name="Martin F.M."/>
        </authorList>
    </citation>
    <scope>NUCLEOTIDE SEQUENCE</scope>
    <source>
        <strain evidence="1">HHB10654</strain>
    </source>
</reference>
<name>A0ACB8SXN8_9AGAM</name>
<dbReference type="Proteomes" id="UP000814140">
    <property type="component" value="Unassembled WGS sequence"/>
</dbReference>
<dbReference type="EMBL" id="MU277219">
    <property type="protein sequence ID" value="KAI0060456.1"/>
    <property type="molecule type" value="Genomic_DNA"/>
</dbReference>